<keyword evidence="3" id="KW-0378">Hydrolase</keyword>
<dbReference type="PANTHER" id="PTHR31616:SF0">
    <property type="entry name" value="GLUCAN 1,4-ALPHA-GLUCOSIDASE"/>
    <property type="match status" value="1"/>
</dbReference>
<evidence type="ECO:0000313" key="4">
    <source>
        <dbReference type="Proteomes" id="UP000736335"/>
    </source>
</evidence>
<organism evidence="3 4">
    <name type="scientific">Thelephora terrestris</name>
    <dbReference type="NCBI Taxonomy" id="56493"/>
    <lineage>
        <taxon>Eukaryota</taxon>
        <taxon>Fungi</taxon>
        <taxon>Dikarya</taxon>
        <taxon>Basidiomycota</taxon>
        <taxon>Agaricomycotina</taxon>
        <taxon>Agaricomycetes</taxon>
        <taxon>Thelephorales</taxon>
        <taxon>Thelephoraceae</taxon>
        <taxon>Thelephora</taxon>
    </lineage>
</organism>
<dbReference type="Pfam" id="PF00723">
    <property type="entry name" value="Glyco_hydro_15"/>
    <property type="match status" value="1"/>
</dbReference>
<sequence length="703" mass="78956">MEDKHEDRGYTSISDHGLIGNLRTAALVSSDGSVESYCVPDFDSPSIFARILDKDKGGHFSITPAVDFSTKQSYLPSSNILQTKFLNEGGVVQVADFLPRQSSTNSGHPPLRWLIRRVEVIRGVFPLKVQVAPAFNYARDKHDTHILPDHSVPGCLDRTPPHNKALFVSENLSLDFRYISESVIDGVPAPEVDIQLLDLTKRGHLGLSASIDLNLIEGQVVTFVLRSISPSQVKRDLESQSPGLGMEQALQKVIPSPKVAEELGIDYKTLVSGASKLRAADDPLLTAELLSELFTTTNQYWVNWIRRSTYTGSWKEAVNRSALALKLLIYEPTGAVVASPTFSLPEFIGGGRNWDYRASWIRDSSFTLYALIRLGYTYEANAYMDFIFERLKHKNPDGSLQIMYTIHGEKTFPEEELLHLDGHKGSKPVRIGNGAIDHIQLDIYGELMDCIYLSQKYGRPLSYDTWVAVRELVDYVVKICNEPDLSIWEVRNKHRHFTYSKIMLWVALDRGLRLADKRSLPCPHRNEWITARDELYEQIMHKAWNKDLQIFGQSYEETDVLDSSVMIMPLVFFMNPSDPRFLSTLKAVLKSPERGGLTSNGLVYRYDVTKADDGVGGEEGTFCLCTLWAIEALTRAGEYDKGMLSKAVTMFEDFLQYLNHVGLCTEEISTSGEALGNAVQGFTHVTLISTAFNLSRTLAKYKV</sequence>
<feature type="domain" description="Trehalase-like N-terminal" evidence="2">
    <location>
        <begin position="11"/>
        <end position="139"/>
    </location>
</feature>
<keyword evidence="4" id="KW-1185">Reference proteome</keyword>
<evidence type="ECO:0000259" key="1">
    <source>
        <dbReference type="Pfam" id="PF00723"/>
    </source>
</evidence>
<gene>
    <name evidence="3" type="ORF">BJ322DRAFT_472394</name>
</gene>
<dbReference type="GO" id="GO:0005975">
    <property type="term" value="P:carbohydrate metabolic process"/>
    <property type="evidence" value="ECO:0007669"/>
    <property type="project" value="InterPro"/>
</dbReference>
<protein>
    <submittedName>
        <fullName evidence="3">Glycoside hydrolase family 15 protein</fullName>
    </submittedName>
</protein>
<feature type="domain" description="GH15-like" evidence="1">
    <location>
        <begin position="315"/>
        <end position="690"/>
    </location>
</feature>
<dbReference type="PANTHER" id="PTHR31616">
    <property type="entry name" value="TREHALASE"/>
    <property type="match status" value="1"/>
</dbReference>
<dbReference type="AlphaFoldDB" id="A0A9P6L1X0"/>
<reference evidence="3" key="2">
    <citation type="submission" date="2020-11" db="EMBL/GenBank/DDBJ databases">
        <authorList>
            <consortium name="DOE Joint Genome Institute"/>
            <person name="Kuo A."/>
            <person name="Miyauchi S."/>
            <person name="Kiss E."/>
            <person name="Drula E."/>
            <person name="Kohler A."/>
            <person name="Sanchez-Garcia M."/>
            <person name="Andreopoulos B."/>
            <person name="Barry K.W."/>
            <person name="Bonito G."/>
            <person name="Buee M."/>
            <person name="Carver A."/>
            <person name="Chen C."/>
            <person name="Cichocki N."/>
            <person name="Clum A."/>
            <person name="Culley D."/>
            <person name="Crous P.W."/>
            <person name="Fauchery L."/>
            <person name="Girlanda M."/>
            <person name="Hayes R."/>
            <person name="Keri Z."/>
            <person name="Labutti K."/>
            <person name="Lipzen A."/>
            <person name="Lombard V."/>
            <person name="Magnuson J."/>
            <person name="Maillard F."/>
            <person name="Morin E."/>
            <person name="Murat C."/>
            <person name="Nolan M."/>
            <person name="Ohm R."/>
            <person name="Pangilinan J."/>
            <person name="Pereira M."/>
            <person name="Perotto S."/>
            <person name="Peter M."/>
            <person name="Riley R."/>
            <person name="Sitrit Y."/>
            <person name="Stielow B."/>
            <person name="Szollosi G."/>
            <person name="Zifcakova L."/>
            <person name="Stursova M."/>
            <person name="Spatafora J.W."/>
            <person name="Tedersoo L."/>
            <person name="Vaario L.-M."/>
            <person name="Yamada A."/>
            <person name="Yan M."/>
            <person name="Wang P."/>
            <person name="Xu J."/>
            <person name="Bruns T."/>
            <person name="Baldrian P."/>
            <person name="Vilgalys R."/>
            <person name="Henrissat B."/>
            <person name="Grigoriev I.V."/>
            <person name="Hibbett D."/>
            <person name="Nagy L.G."/>
            <person name="Martin F.M."/>
        </authorList>
    </citation>
    <scope>NUCLEOTIDE SEQUENCE</scope>
    <source>
        <strain evidence="3">UH-Tt-Lm1</strain>
    </source>
</reference>
<dbReference type="InterPro" id="IPR012341">
    <property type="entry name" value="6hp_glycosidase-like_sf"/>
</dbReference>
<dbReference type="Pfam" id="PF19291">
    <property type="entry name" value="TREH_N"/>
    <property type="match status" value="1"/>
</dbReference>
<dbReference type="InterPro" id="IPR011613">
    <property type="entry name" value="GH15-like"/>
</dbReference>
<reference evidence="3" key="1">
    <citation type="journal article" date="2020" name="Nat. Commun.">
        <title>Large-scale genome sequencing of mycorrhizal fungi provides insights into the early evolution of symbiotic traits.</title>
        <authorList>
            <person name="Miyauchi S."/>
            <person name="Kiss E."/>
            <person name="Kuo A."/>
            <person name="Drula E."/>
            <person name="Kohler A."/>
            <person name="Sanchez-Garcia M."/>
            <person name="Morin E."/>
            <person name="Andreopoulos B."/>
            <person name="Barry K.W."/>
            <person name="Bonito G."/>
            <person name="Buee M."/>
            <person name="Carver A."/>
            <person name="Chen C."/>
            <person name="Cichocki N."/>
            <person name="Clum A."/>
            <person name="Culley D."/>
            <person name="Crous P.W."/>
            <person name="Fauchery L."/>
            <person name="Girlanda M."/>
            <person name="Hayes R.D."/>
            <person name="Keri Z."/>
            <person name="LaButti K."/>
            <person name="Lipzen A."/>
            <person name="Lombard V."/>
            <person name="Magnuson J."/>
            <person name="Maillard F."/>
            <person name="Murat C."/>
            <person name="Nolan M."/>
            <person name="Ohm R.A."/>
            <person name="Pangilinan J."/>
            <person name="Pereira M.F."/>
            <person name="Perotto S."/>
            <person name="Peter M."/>
            <person name="Pfister S."/>
            <person name="Riley R."/>
            <person name="Sitrit Y."/>
            <person name="Stielow J.B."/>
            <person name="Szollosi G."/>
            <person name="Zifcakova L."/>
            <person name="Stursova M."/>
            <person name="Spatafora J.W."/>
            <person name="Tedersoo L."/>
            <person name="Vaario L.M."/>
            <person name="Yamada A."/>
            <person name="Yan M."/>
            <person name="Wang P."/>
            <person name="Xu J."/>
            <person name="Bruns T."/>
            <person name="Baldrian P."/>
            <person name="Vilgalys R."/>
            <person name="Dunand C."/>
            <person name="Henrissat B."/>
            <person name="Grigoriev I.V."/>
            <person name="Hibbett D."/>
            <person name="Nagy L.G."/>
            <person name="Martin F.M."/>
        </authorList>
    </citation>
    <scope>NUCLEOTIDE SEQUENCE</scope>
    <source>
        <strain evidence="3">UH-Tt-Lm1</strain>
    </source>
</reference>
<dbReference type="SUPFAM" id="SSF48208">
    <property type="entry name" value="Six-hairpin glycosidases"/>
    <property type="match status" value="1"/>
</dbReference>
<dbReference type="Proteomes" id="UP000736335">
    <property type="component" value="Unassembled WGS sequence"/>
</dbReference>
<dbReference type="InterPro" id="IPR045582">
    <property type="entry name" value="Trehalase-like_N"/>
</dbReference>
<dbReference type="Gene3D" id="1.50.10.10">
    <property type="match status" value="1"/>
</dbReference>
<dbReference type="InterPro" id="IPR008928">
    <property type="entry name" value="6-hairpin_glycosidase_sf"/>
</dbReference>
<dbReference type="EMBL" id="WIUZ02000022">
    <property type="protein sequence ID" value="KAF9778574.1"/>
    <property type="molecule type" value="Genomic_DNA"/>
</dbReference>
<evidence type="ECO:0000313" key="3">
    <source>
        <dbReference type="EMBL" id="KAF9778574.1"/>
    </source>
</evidence>
<evidence type="ECO:0000259" key="2">
    <source>
        <dbReference type="Pfam" id="PF19291"/>
    </source>
</evidence>
<name>A0A9P6L1X0_9AGAM</name>
<comment type="caution">
    <text evidence="3">The sequence shown here is derived from an EMBL/GenBank/DDBJ whole genome shotgun (WGS) entry which is preliminary data.</text>
</comment>
<accession>A0A9P6L1X0</accession>
<dbReference type="OrthoDB" id="406733at2759"/>
<dbReference type="GO" id="GO:0004553">
    <property type="term" value="F:hydrolase activity, hydrolyzing O-glycosyl compounds"/>
    <property type="evidence" value="ECO:0007669"/>
    <property type="project" value="TreeGrafter"/>
</dbReference>
<proteinExistence type="predicted"/>